<protein>
    <recommendedName>
        <fullName evidence="4">Oxidoreductase AflY</fullName>
    </recommendedName>
</protein>
<organism evidence="2 3">
    <name type="scientific">Marasmius oreades</name>
    <name type="common">fairy-ring Marasmius</name>
    <dbReference type="NCBI Taxonomy" id="181124"/>
    <lineage>
        <taxon>Eukaryota</taxon>
        <taxon>Fungi</taxon>
        <taxon>Dikarya</taxon>
        <taxon>Basidiomycota</taxon>
        <taxon>Agaricomycotina</taxon>
        <taxon>Agaricomycetes</taxon>
        <taxon>Agaricomycetidae</taxon>
        <taxon>Agaricales</taxon>
        <taxon>Marasmiineae</taxon>
        <taxon>Marasmiaceae</taxon>
        <taxon>Marasmius</taxon>
    </lineage>
</organism>
<dbReference type="AlphaFoldDB" id="A0A9P7S7E0"/>
<reference evidence="2" key="1">
    <citation type="journal article" date="2021" name="Genome Biol. Evol.">
        <title>The assembled and annotated genome of the fairy-ring fungus Marasmius oreades.</title>
        <authorList>
            <person name="Hiltunen M."/>
            <person name="Ament-Velasquez S.L."/>
            <person name="Johannesson H."/>
        </authorList>
    </citation>
    <scope>NUCLEOTIDE SEQUENCE</scope>
    <source>
        <strain evidence="2">03SP1</strain>
    </source>
</reference>
<dbReference type="Proteomes" id="UP001049176">
    <property type="component" value="Chromosome 3"/>
</dbReference>
<dbReference type="GeneID" id="66075227"/>
<dbReference type="GO" id="GO:0016491">
    <property type="term" value="F:oxidoreductase activity"/>
    <property type="evidence" value="ECO:0007669"/>
    <property type="project" value="UniProtKB-KW"/>
</dbReference>
<accession>A0A9P7S7E0</accession>
<dbReference type="OrthoDB" id="10004862at2759"/>
<dbReference type="PANTHER" id="PTHR35870:SF1">
    <property type="entry name" value="PROTEIN, PUTATIVE (AFU_ORTHOLOGUE AFUA_5G03330)-RELATED"/>
    <property type="match status" value="1"/>
</dbReference>
<proteinExistence type="predicted"/>
<name>A0A9P7S7E0_9AGAR</name>
<gene>
    <name evidence="2" type="ORF">E1B28_006151</name>
</gene>
<dbReference type="RefSeq" id="XP_043011868.1">
    <property type="nucleotide sequence ID" value="XM_043150778.1"/>
</dbReference>
<dbReference type="PANTHER" id="PTHR35870">
    <property type="entry name" value="PROTEIN, PUTATIVE (AFU_ORTHOLOGUE AFUA_5G03330)-RELATED"/>
    <property type="match status" value="1"/>
</dbReference>
<dbReference type="InterPro" id="IPR025337">
    <property type="entry name" value="Questin_oxidase-like"/>
</dbReference>
<evidence type="ECO:0000313" key="3">
    <source>
        <dbReference type="Proteomes" id="UP001049176"/>
    </source>
</evidence>
<keyword evidence="1" id="KW-0560">Oxidoreductase</keyword>
<dbReference type="Pfam" id="PF14027">
    <property type="entry name" value="Questin_oxidase"/>
    <property type="match status" value="1"/>
</dbReference>
<comment type="caution">
    <text evidence="2">The sequence shown here is derived from an EMBL/GenBank/DDBJ whole genome shotgun (WGS) entry which is preliminary data.</text>
</comment>
<keyword evidence="3" id="KW-1185">Reference proteome</keyword>
<evidence type="ECO:0008006" key="4">
    <source>
        <dbReference type="Google" id="ProtNLM"/>
    </source>
</evidence>
<evidence type="ECO:0000313" key="2">
    <source>
        <dbReference type="EMBL" id="KAG7095398.1"/>
    </source>
</evidence>
<dbReference type="KEGG" id="more:E1B28_006151"/>
<dbReference type="EMBL" id="CM032183">
    <property type="protein sequence ID" value="KAG7095398.1"/>
    <property type="molecule type" value="Genomic_DNA"/>
</dbReference>
<sequence length="485" mass="53945">MAPQPFDLWPAPSLPPRYSPSRLPGITPDSTSKLRELLRKNHEQWHIFYDGEGRHNHISHHLLASWSLGADKEVLQAGYNLHSQLQRPLKEFQPGEVITKETFYDHLGERSYYQAYADFFTLEVEKNGGFTVLEEYVFSDKVNFGTTNKEGEHPVMLGRFMGGLLHPIIHVGYGAEFSLPGMFIEGLAQIAVTSAPKALILPQSLFTSSSSTAEPLHALTILARVLQDERFDIKLGNGFATVTTDVRASCGSAPVEYATAWLPDAEPSSELVQRKIDEIQWTVTIICTISGFKKGQEYTADFIAMHLVTSSLFVQSLVPSLSPASQALFLRSYFAVCLTTWATLGRPSLDIMGYFAADIAHPLPTQSLSPPSPSKFVLPSPNSIVSVNPNPWLSIIQRSIVHPDDHVVKFQRALYHYASKFGPTPAGYFANTELPDADQLDGTLFVRAAELTIKKLGREIDELPKNFTFWDRTTFRPEGASGNLY</sequence>
<evidence type="ECO:0000256" key="1">
    <source>
        <dbReference type="ARBA" id="ARBA00023002"/>
    </source>
</evidence>